<feature type="domain" description="TB" evidence="12">
    <location>
        <begin position="137"/>
        <end position="187"/>
    </location>
</feature>
<evidence type="ECO:0000259" key="12">
    <source>
        <dbReference type="PROSITE" id="PS51364"/>
    </source>
</evidence>
<dbReference type="InterPro" id="IPR013032">
    <property type="entry name" value="EGF-like_CS"/>
</dbReference>
<keyword evidence="3" id="KW-0272">Extracellular matrix</keyword>
<dbReference type="FunFam" id="2.10.25.10:FF:000003">
    <property type="entry name" value="fibrillin-1 isoform X1"/>
    <property type="match status" value="1"/>
</dbReference>
<dbReference type="GO" id="GO:0005509">
    <property type="term" value="F:calcium ion binding"/>
    <property type="evidence" value="ECO:0007669"/>
    <property type="project" value="InterPro"/>
</dbReference>
<evidence type="ECO:0000256" key="3">
    <source>
        <dbReference type="ARBA" id="ARBA00022530"/>
    </source>
</evidence>
<evidence type="ECO:0000256" key="10">
    <source>
        <dbReference type="SAM" id="SignalP"/>
    </source>
</evidence>
<dbReference type="SMART" id="SM00181">
    <property type="entry name" value="EGF"/>
    <property type="match status" value="8"/>
</dbReference>
<name>A0A915EUU2_9CEST</name>
<evidence type="ECO:0000256" key="6">
    <source>
        <dbReference type="ARBA" id="ARBA00022737"/>
    </source>
</evidence>
<keyword evidence="5 10" id="KW-0732">Signal</keyword>
<evidence type="ECO:0000313" key="14">
    <source>
        <dbReference type="WBParaSite" id="maker-E.canG7_contigs_0600-snap-gene-1.46-mRNA-1"/>
    </source>
</evidence>
<dbReference type="InterPro" id="IPR049883">
    <property type="entry name" value="NOTCH1_EGF-like"/>
</dbReference>
<evidence type="ECO:0000256" key="5">
    <source>
        <dbReference type="ARBA" id="ARBA00022729"/>
    </source>
</evidence>
<dbReference type="InterPro" id="IPR000152">
    <property type="entry name" value="EGF-type_Asp/Asn_hydroxyl_site"/>
</dbReference>
<keyword evidence="8" id="KW-0325">Glycoprotein</keyword>
<dbReference type="SUPFAM" id="SSF57184">
    <property type="entry name" value="Growth factor receptor domain"/>
    <property type="match status" value="1"/>
</dbReference>
<dbReference type="FunFam" id="2.10.25.10:FF:000001">
    <property type="entry name" value="Tenascin C"/>
    <property type="match status" value="1"/>
</dbReference>
<dbReference type="SUPFAM" id="SSF57196">
    <property type="entry name" value="EGF/Laminin"/>
    <property type="match status" value="3"/>
</dbReference>
<keyword evidence="2" id="KW-0964">Secreted</keyword>
<dbReference type="InterPro" id="IPR052080">
    <property type="entry name" value="vWF_C/EGF_Fibrillin"/>
</dbReference>
<dbReference type="CDD" id="cd00054">
    <property type="entry name" value="EGF_CA"/>
    <property type="match status" value="1"/>
</dbReference>
<dbReference type="InterPro" id="IPR036773">
    <property type="entry name" value="TB_dom_sf"/>
</dbReference>
<dbReference type="AlphaFoldDB" id="A0A915EUU2"/>
<dbReference type="InterPro" id="IPR000742">
    <property type="entry name" value="EGF"/>
</dbReference>
<evidence type="ECO:0000256" key="1">
    <source>
        <dbReference type="ARBA" id="ARBA00004498"/>
    </source>
</evidence>
<dbReference type="PANTHER" id="PTHR47333:SF4">
    <property type="entry name" value="EGF-LIKE DOMAIN-CONTAINING PROTEIN"/>
    <property type="match status" value="1"/>
</dbReference>
<protein>
    <submittedName>
        <fullName evidence="14">Fibrillin 2</fullName>
    </submittedName>
</protein>
<dbReference type="WBParaSite" id="maker-E.canG7_contigs_0600-snap-gene-1.46-mRNA-1">
    <property type="protein sequence ID" value="maker-E.canG7_contigs_0600-snap-gene-1.46-mRNA-1"/>
    <property type="gene ID" value="EcG7_02012"/>
</dbReference>
<keyword evidence="6" id="KW-0677">Repeat</keyword>
<dbReference type="SUPFAM" id="SSF57581">
    <property type="entry name" value="TB module/8-cys domain"/>
    <property type="match status" value="1"/>
</dbReference>
<dbReference type="Pfam" id="PF07645">
    <property type="entry name" value="EGF_CA"/>
    <property type="match status" value="2"/>
</dbReference>
<evidence type="ECO:0000256" key="9">
    <source>
        <dbReference type="PROSITE-ProRule" id="PRU00076"/>
    </source>
</evidence>
<feature type="domain" description="EGF-like" evidence="11">
    <location>
        <begin position="383"/>
        <end position="426"/>
    </location>
</feature>
<reference evidence="14" key="1">
    <citation type="submission" date="2022-11" db="UniProtKB">
        <authorList>
            <consortium name="WormBaseParasite"/>
        </authorList>
    </citation>
    <scope>IDENTIFICATION</scope>
</reference>
<evidence type="ECO:0000256" key="7">
    <source>
        <dbReference type="ARBA" id="ARBA00023157"/>
    </source>
</evidence>
<dbReference type="PROSITE" id="PS50026">
    <property type="entry name" value="EGF_3"/>
    <property type="match status" value="4"/>
</dbReference>
<dbReference type="Gene3D" id="3.90.290.10">
    <property type="entry name" value="TGF-beta binding (TB) domain"/>
    <property type="match status" value="1"/>
</dbReference>
<comment type="subcellular location">
    <subcellularLocation>
        <location evidence="1">Secreted</location>
        <location evidence="1">Extracellular space</location>
        <location evidence="1">Extracellular matrix</location>
    </subcellularLocation>
</comment>
<accession>A0A915EUU2</accession>
<dbReference type="PROSITE" id="PS00010">
    <property type="entry name" value="ASX_HYDROXYL"/>
    <property type="match status" value="1"/>
</dbReference>
<evidence type="ECO:0000256" key="8">
    <source>
        <dbReference type="ARBA" id="ARBA00023180"/>
    </source>
</evidence>
<evidence type="ECO:0000259" key="11">
    <source>
        <dbReference type="PROSITE" id="PS50026"/>
    </source>
</evidence>
<dbReference type="InterPro" id="IPR001881">
    <property type="entry name" value="EGF-like_Ca-bd_dom"/>
</dbReference>
<evidence type="ECO:0000256" key="4">
    <source>
        <dbReference type="ARBA" id="ARBA00022536"/>
    </source>
</evidence>
<dbReference type="InterPro" id="IPR009030">
    <property type="entry name" value="Growth_fac_rcpt_cys_sf"/>
</dbReference>
<dbReference type="Gene3D" id="2.10.25.10">
    <property type="entry name" value="Laminin"/>
    <property type="match status" value="6"/>
</dbReference>
<keyword evidence="13" id="KW-1185">Reference proteome</keyword>
<evidence type="ECO:0000313" key="13">
    <source>
        <dbReference type="Proteomes" id="UP000887562"/>
    </source>
</evidence>
<keyword evidence="4 9" id="KW-0245">EGF-like domain</keyword>
<dbReference type="Pfam" id="PF23106">
    <property type="entry name" value="EGF_Teneurin"/>
    <property type="match status" value="1"/>
</dbReference>
<comment type="caution">
    <text evidence="9">Lacks conserved residue(s) required for the propagation of feature annotation.</text>
</comment>
<feature type="signal peptide" evidence="10">
    <location>
        <begin position="1"/>
        <end position="26"/>
    </location>
</feature>
<dbReference type="SMART" id="SM00179">
    <property type="entry name" value="EGF_CA"/>
    <property type="match status" value="6"/>
</dbReference>
<feature type="chain" id="PRO_5037479073" evidence="10">
    <location>
        <begin position="27"/>
        <end position="671"/>
    </location>
</feature>
<keyword evidence="7" id="KW-1015">Disulfide bond</keyword>
<organism evidence="13 14">
    <name type="scientific">Echinococcus canadensis</name>
    <dbReference type="NCBI Taxonomy" id="519352"/>
    <lineage>
        <taxon>Eukaryota</taxon>
        <taxon>Metazoa</taxon>
        <taxon>Spiralia</taxon>
        <taxon>Lophotrochozoa</taxon>
        <taxon>Platyhelminthes</taxon>
        <taxon>Cestoda</taxon>
        <taxon>Eucestoda</taxon>
        <taxon>Cyclophyllidea</taxon>
        <taxon>Taeniidae</taxon>
        <taxon>Echinococcus</taxon>
        <taxon>Echinococcus canadensis group</taxon>
    </lineage>
</organism>
<dbReference type="PANTHER" id="PTHR47333">
    <property type="entry name" value="VON WILLEBRAND FACTOR C AND EGF DOMAIN-CONTAINING PROTEIN"/>
    <property type="match status" value="1"/>
</dbReference>
<dbReference type="PROSITE" id="PS51364">
    <property type="entry name" value="TB"/>
    <property type="match status" value="1"/>
</dbReference>
<sequence>MQVTFGVRILLPLLVVFLSSPRLCDAYSSGRGPNVCGNFYGLTLCCKGWTKSLDGLCTTAICDGNCGERGSCIAPNRCRCEDGRVQDDCLMEDDNGYLADEPVRCPSNCNNQGRCINGKCVCDFGFKGSACDEEEVGPCFIQTERGVCKNKVTGPGNETAMMTQNACCGSIGVAWGGLCQRCSAQSSYCGKGYIRLNHQCVDINECEIPNVCMGGICRNTDGSFECDCPYGYVYDKNTVQCRPILDGCQKNPKACTPGGRCIPLHGTAYICQCDSGYVATDGNTRCRKEEVALNYCEIFEGRLCKNGECHPTASSYECTCNPGYVPSRFKKQCIKEFNACTFYGNRVCTNGQCLPVDRSFRCICNPGYVLSGDGTACLEGMLYLDKCQQLGPSVCQNGFCVPRPYGDYECRCHYGYQPSPDRKSCLMQLNPFQTSKREPLSSGNIYRGSYQADWPQENRAYHNVKPQLGETRWQPSSRVKYPNPCADSTVRRKCMGGFCINLGRGSYECRCYKGYRAVNGNQQCVADYGRTNLAKERTSPIATLRLQNSSYVSPFISPNPIHSKCRKLSSPALVMCIAERQDSVHLEMWHCFPYPLRRTHEQMHPQLYHFQPPSRCCLLLIPHFCLYSTKWTRESNLRIQYVPLTLPSSITALILPNFSLKYLGVLVCLKD</sequence>
<dbReference type="PROSITE" id="PS01187">
    <property type="entry name" value="EGF_CA"/>
    <property type="match status" value="1"/>
</dbReference>
<proteinExistence type="predicted"/>
<dbReference type="Proteomes" id="UP000887562">
    <property type="component" value="Unplaced"/>
</dbReference>
<dbReference type="InterPro" id="IPR018097">
    <property type="entry name" value="EGF_Ca-bd_CS"/>
</dbReference>
<dbReference type="PROSITE" id="PS00022">
    <property type="entry name" value="EGF_1"/>
    <property type="match status" value="1"/>
</dbReference>
<dbReference type="Pfam" id="PF12661">
    <property type="entry name" value="hEGF"/>
    <property type="match status" value="3"/>
</dbReference>
<dbReference type="PROSITE" id="PS01186">
    <property type="entry name" value="EGF_2"/>
    <property type="match status" value="5"/>
</dbReference>
<feature type="domain" description="EGF-like" evidence="11">
    <location>
        <begin position="244"/>
        <end position="287"/>
    </location>
</feature>
<evidence type="ECO:0000256" key="2">
    <source>
        <dbReference type="ARBA" id="ARBA00022525"/>
    </source>
</evidence>
<feature type="domain" description="EGF-like" evidence="11">
    <location>
        <begin position="202"/>
        <end position="242"/>
    </location>
</feature>
<dbReference type="InterPro" id="IPR017878">
    <property type="entry name" value="TB_dom"/>
</dbReference>
<feature type="domain" description="EGF-like" evidence="11">
    <location>
        <begin position="292"/>
        <end position="330"/>
    </location>
</feature>